<evidence type="ECO:0000259" key="4">
    <source>
        <dbReference type="Pfam" id="PF07715"/>
    </source>
</evidence>
<accession>A0A2D0NGW2</accession>
<keyword evidence="2" id="KW-0998">Cell outer membrane</keyword>
<dbReference type="PROSITE" id="PS51257">
    <property type="entry name" value="PROKAR_LIPOPROTEIN"/>
    <property type="match status" value="1"/>
</dbReference>
<dbReference type="Pfam" id="PF07715">
    <property type="entry name" value="Plug"/>
    <property type="match status" value="1"/>
</dbReference>
<keyword evidence="2" id="KW-1134">Transmembrane beta strand</keyword>
<keyword evidence="2" id="KW-0812">Transmembrane</keyword>
<keyword evidence="1 3" id="KW-0732">Signal</keyword>
<sequence>MKNIKAIMSTLTLALMVLLSACGTTYDTASDNNEQDPYDGKRVVEIQNPLTLADFLMRAPGVLVQNGEVSIRGGGPPLFILDGVPMGNGYASAASAINPLDIESVEVVSGPETAFYGRRGMNGVIIIKTKTS</sequence>
<dbReference type="Proteomes" id="UP000223913">
    <property type="component" value="Unassembled WGS sequence"/>
</dbReference>
<name>A0A2D0NGW2_FLAN2</name>
<dbReference type="PANTHER" id="PTHR30069:SF29">
    <property type="entry name" value="HEMOGLOBIN AND HEMOGLOBIN-HAPTOGLOBIN-BINDING PROTEIN 1-RELATED"/>
    <property type="match status" value="1"/>
</dbReference>
<dbReference type="SUPFAM" id="SSF56935">
    <property type="entry name" value="Porins"/>
    <property type="match status" value="1"/>
</dbReference>
<protein>
    <recommendedName>
        <fullName evidence="4">TonB-dependent receptor plug domain-containing protein</fullName>
    </recommendedName>
</protein>
<evidence type="ECO:0000313" key="6">
    <source>
        <dbReference type="Proteomes" id="UP000223913"/>
    </source>
</evidence>
<evidence type="ECO:0000256" key="3">
    <source>
        <dbReference type="SAM" id="SignalP"/>
    </source>
</evidence>
<dbReference type="GO" id="GO:0009279">
    <property type="term" value="C:cell outer membrane"/>
    <property type="evidence" value="ECO:0007669"/>
    <property type="project" value="UniProtKB-SubCell"/>
</dbReference>
<keyword evidence="2" id="KW-0813">Transport</keyword>
<dbReference type="PROSITE" id="PS52016">
    <property type="entry name" value="TONB_DEPENDENT_REC_3"/>
    <property type="match status" value="1"/>
</dbReference>
<comment type="similarity">
    <text evidence="2">Belongs to the TonB-dependent receptor family.</text>
</comment>
<evidence type="ECO:0000313" key="5">
    <source>
        <dbReference type="EMBL" id="PHN07732.1"/>
    </source>
</evidence>
<reference evidence="5 6" key="1">
    <citation type="submission" date="2017-10" db="EMBL/GenBank/DDBJ databases">
        <title>The draft genome sequence of Lewinella nigricans NBRC 102662.</title>
        <authorList>
            <person name="Wang K."/>
        </authorList>
    </citation>
    <scope>NUCLEOTIDE SEQUENCE [LARGE SCALE GENOMIC DNA]</scope>
    <source>
        <strain evidence="5 6">NBRC 102662</strain>
    </source>
</reference>
<feature type="signal peptide" evidence="3">
    <location>
        <begin position="1"/>
        <end position="29"/>
    </location>
</feature>
<keyword evidence="6" id="KW-1185">Reference proteome</keyword>
<dbReference type="InterPro" id="IPR039426">
    <property type="entry name" value="TonB-dep_rcpt-like"/>
</dbReference>
<dbReference type="Gene3D" id="2.170.130.10">
    <property type="entry name" value="TonB-dependent receptor, plug domain"/>
    <property type="match status" value="1"/>
</dbReference>
<dbReference type="PANTHER" id="PTHR30069">
    <property type="entry name" value="TONB-DEPENDENT OUTER MEMBRANE RECEPTOR"/>
    <property type="match status" value="1"/>
</dbReference>
<dbReference type="AlphaFoldDB" id="A0A2D0NGW2"/>
<feature type="domain" description="TonB-dependent receptor plug" evidence="4">
    <location>
        <begin position="45"/>
        <end position="124"/>
    </location>
</feature>
<feature type="chain" id="PRO_5012361510" description="TonB-dependent receptor plug domain-containing protein" evidence="3">
    <location>
        <begin position="30"/>
        <end position="132"/>
    </location>
</feature>
<dbReference type="GO" id="GO:0015344">
    <property type="term" value="F:siderophore uptake transmembrane transporter activity"/>
    <property type="evidence" value="ECO:0007669"/>
    <property type="project" value="TreeGrafter"/>
</dbReference>
<keyword evidence="2" id="KW-0472">Membrane</keyword>
<organism evidence="5 6">
    <name type="scientific">Flavilitoribacter nigricans (strain ATCC 23147 / DSM 23189 / NBRC 102662 / NCIMB 1420 / SS-2)</name>
    <name type="common">Lewinella nigricans</name>
    <dbReference type="NCBI Taxonomy" id="1122177"/>
    <lineage>
        <taxon>Bacteria</taxon>
        <taxon>Pseudomonadati</taxon>
        <taxon>Bacteroidota</taxon>
        <taxon>Saprospiria</taxon>
        <taxon>Saprospirales</taxon>
        <taxon>Lewinellaceae</taxon>
        <taxon>Flavilitoribacter</taxon>
    </lineage>
</organism>
<comment type="caution">
    <text evidence="5">The sequence shown here is derived from an EMBL/GenBank/DDBJ whole genome shotgun (WGS) entry which is preliminary data.</text>
</comment>
<proteinExistence type="inferred from homology"/>
<dbReference type="InterPro" id="IPR037066">
    <property type="entry name" value="Plug_dom_sf"/>
</dbReference>
<evidence type="ECO:0000256" key="1">
    <source>
        <dbReference type="ARBA" id="ARBA00022729"/>
    </source>
</evidence>
<dbReference type="OrthoDB" id="982809at2"/>
<gene>
    <name evidence="5" type="ORF">CRP01_04875</name>
</gene>
<dbReference type="InterPro" id="IPR012910">
    <property type="entry name" value="Plug_dom"/>
</dbReference>
<dbReference type="EMBL" id="PDUD01000007">
    <property type="protein sequence ID" value="PHN07732.1"/>
    <property type="molecule type" value="Genomic_DNA"/>
</dbReference>
<dbReference type="RefSeq" id="WP_099148888.1">
    <property type="nucleotide sequence ID" value="NZ_PDUD01000007.1"/>
</dbReference>
<comment type="subcellular location">
    <subcellularLocation>
        <location evidence="2">Cell outer membrane</location>
        <topology evidence="2">Multi-pass membrane protein</topology>
    </subcellularLocation>
</comment>
<dbReference type="GO" id="GO:0044718">
    <property type="term" value="P:siderophore transmembrane transport"/>
    <property type="evidence" value="ECO:0007669"/>
    <property type="project" value="TreeGrafter"/>
</dbReference>
<evidence type="ECO:0000256" key="2">
    <source>
        <dbReference type="PROSITE-ProRule" id="PRU01360"/>
    </source>
</evidence>